<gene>
    <name evidence="2" type="ORF">H8S37_09810</name>
</gene>
<evidence type="ECO:0000256" key="1">
    <source>
        <dbReference type="SAM" id="Phobius"/>
    </source>
</evidence>
<evidence type="ECO:0000313" key="3">
    <source>
        <dbReference type="Proteomes" id="UP000652477"/>
    </source>
</evidence>
<dbReference type="PROSITE" id="PS51257">
    <property type="entry name" value="PROKAR_LIPOPROTEIN"/>
    <property type="match status" value="1"/>
</dbReference>
<keyword evidence="1" id="KW-0812">Transmembrane</keyword>
<dbReference type="PANTHER" id="PTHR35007:SF2">
    <property type="entry name" value="PILUS ASSEMBLE PROTEIN"/>
    <property type="match status" value="1"/>
</dbReference>
<protein>
    <submittedName>
        <fullName evidence="2">Type II secretion system F family protein</fullName>
    </submittedName>
</protein>
<organism evidence="2 3">
    <name type="scientific">Mediterraneibacter hominis</name>
    <dbReference type="NCBI Taxonomy" id="2763054"/>
    <lineage>
        <taxon>Bacteria</taxon>
        <taxon>Bacillati</taxon>
        <taxon>Bacillota</taxon>
        <taxon>Clostridia</taxon>
        <taxon>Lachnospirales</taxon>
        <taxon>Lachnospiraceae</taxon>
        <taxon>Mediterraneibacter</taxon>
    </lineage>
</organism>
<feature type="transmembrane region" description="Helical" evidence="1">
    <location>
        <begin position="12"/>
        <end position="31"/>
    </location>
</feature>
<feature type="transmembrane region" description="Helical" evidence="1">
    <location>
        <begin position="388"/>
        <end position="409"/>
    </location>
</feature>
<dbReference type="Proteomes" id="UP000652477">
    <property type="component" value="Unassembled WGS sequence"/>
</dbReference>
<dbReference type="AlphaFoldDB" id="A0A923LI52"/>
<keyword evidence="3" id="KW-1185">Reference proteome</keyword>
<keyword evidence="1" id="KW-1133">Transmembrane helix</keyword>
<dbReference type="PANTHER" id="PTHR35007">
    <property type="entry name" value="INTEGRAL MEMBRANE PROTEIN-RELATED"/>
    <property type="match status" value="1"/>
</dbReference>
<feature type="transmembrane region" description="Helical" evidence="1">
    <location>
        <begin position="267"/>
        <end position="288"/>
    </location>
</feature>
<reference evidence="2" key="1">
    <citation type="submission" date="2020-08" db="EMBL/GenBank/DDBJ databases">
        <title>Genome public.</title>
        <authorList>
            <person name="Liu C."/>
            <person name="Sun Q."/>
        </authorList>
    </citation>
    <scope>NUCLEOTIDE SEQUENCE</scope>
    <source>
        <strain evidence="2">NSJ-55</strain>
    </source>
</reference>
<name>A0A923LI52_9FIRM</name>
<evidence type="ECO:0000313" key="2">
    <source>
        <dbReference type="EMBL" id="MBC5689212.1"/>
    </source>
</evidence>
<accession>A0A923LI52</accession>
<keyword evidence="1" id="KW-0472">Membrane</keyword>
<dbReference type="RefSeq" id="WP_186875889.1">
    <property type="nucleotide sequence ID" value="NZ_JACOPF010000002.1"/>
</dbReference>
<sequence length="413" mass="47967">MKKSKKKESIYVKSGIILLLSFGISSCIWFTDNGKTLKQNEKGEILLKRNDYGQGDKKTALHMQVEDIEQTMEIAVGEKEYSGEQLEEIFIQAEEDLETLILGENESLSEVRSDLNLITEIPEKSMEVSWELDNYEIMDIQGSLKEENLKDEGTLLGLKALLTYKEESRIYEFYAHVFPPKKTKEEKLDKQIHSLINMADKETKEEEYLTLPQEVEGKKIHWSYPLNFRAVEILFLGFLSAALFYFSEKQKRTKEEKKRKYQMKMDYPQIINRLILYMGAGMTIRTAWFKTVEEYKKKREKTGKRAAYEEMVHTMYEIQRGKTEKECYEDFGNRCGISSYKKFSVMLSQNLQKGSKGLAELLKSEAEDAFEERKNLARKAGEEAGTKLLIPMFIMLAIVMAIMVVPAFFSIQI</sequence>
<proteinExistence type="predicted"/>
<comment type="caution">
    <text evidence="2">The sequence shown here is derived from an EMBL/GenBank/DDBJ whole genome shotgun (WGS) entry which is preliminary data.</text>
</comment>
<feature type="transmembrane region" description="Helical" evidence="1">
    <location>
        <begin position="226"/>
        <end position="246"/>
    </location>
</feature>
<dbReference type="EMBL" id="JACOPF010000002">
    <property type="protein sequence ID" value="MBC5689212.1"/>
    <property type="molecule type" value="Genomic_DNA"/>
</dbReference>